<dbReference type="AlphaFoldDB" id="A0A8J5XP62"/>
<comment type="caution">
    <text evidence="2">The sequence shown here is derived from an EMBL/GenBank/DDBJ whole genome shotgun (WGS) entry which is preliminary data.</text>
</comment>
<proteinExistence type="predicted"/>
<name>A0A8J5XP62_DIALT</name>
<keyword evidence="3" id="KW-1185">Reference proteome</keyword>
<accession>A0A8J5XP62</accession>
<organism evidence="2 3">
    <name type="scientific">Diacronema lutheri</name>
    <name type="common">Unicellular marine alga</name>
    <name type="synonym">Monochrysis lutheri</name>
    <dbReference type="NCBI Taxonomy" id="2081491"/>
    <lineage>
        <taxon>Eukaryota</taxon>
        <taxon>Haptista</taxon>
        <taxon>Haptophyta</taxon>
        <taxon>Pavlovophyceae</taxon>
        <taxon>Pavlovales</taxon>
        <taxon>Pavlovaceae</taxon>
        <taxon>Diacronema</taxon>
    </lineage>
</organism>
<evidence type="ECO:0000313" key="2">
    <source>
        <dbReference type="EMBL" id="KAG8467414.1"/>
    </source>
</evidence>
<evidence type="ECO:0000256" key="1">
    <source>
        <dbReference type="SAM" id="MobiDB-lite"/>
    </source>
</evidence>
<gene>
    <name evidence="2" type="ORF">KFE25_000730</name>
</gene>
<evidence type="ECO:0000313" key="3">
    <source>
        <dbReference type="Proteomes" id="UP000751190"/>
    </source>
</evidence>
<feature type="region of interest" description="Disordered" evidence="1">
    <location>
        <begin position="98"/>
        <end position="117"/>
    </location>
</feature>
<feature type="region of interest" description="Disordered" evidence="1">
    <location>
        <begin position="53"/>
        <end position="78"/>
    </location>
</feature>
<dbReference type="EMBL" id="JAGTXO010000006">
    <property type="protein sequence ID" value="KAG8467414.1"/>
    <property type="molecule type" value="Genomic_DNA"/>
</dbReference>
<feature type="compositionally biased region" description="Basic and acidic residues" evidence="1">
    <location>
        <begin position="105"/>
        <end position="115"/>
    </location>
</feature>
<protein>
    <submittedName>
        <fullName evidence="2">Uncharacterized protein</fullName>
    </submittedName>
</protein>
<reference evidence="2" key="1">
    <citation type="submission" date="2021-05" db="EMBL/GenBank/DDBJ databases">
        <title>The genome of the haptophyte Pavlova lutheri (Diacronema luteri, Pavlovales) - a model for lipid biosynthesis in eukaryotic algae.</title>
        <authorList>
            <person name="Hulatt C.J."/>
            <person name="Posewitz M.C."/>
        </authorList>
    </citation>
    <scope>NUCLEOTIDE SEQUENCE</scope>
    <source>
        <strain evidence="2">NIVA-4/92</strain>
    </source>
</reference>
<dbReference type="Proteomes" id="UP000751190">
    <property type="component" value="Unassembled WGS sequence"/>
</dbReference>
<sequence>MPGPSSTTPPRVLCAAAFRDAEGPDEVIPTEAERIGARTGAGASIGVGARQHAGCDEAPADGARAPLRSVSSGDASPGGWAECAGAAAAADGCLGTLPSQRAKRPRDVDNADGARARAPRLHGEPWWQSAPIDEHCLAAFWKATHASAEVRLRVMRAASFDGDERDRAVPGMLAAVVQDALRSPALLHAFVGNLRARRAQP</sequence>